<dbReference type="AlphaFoldDB" id="A0A520RTM6"/>
<accession>A0A520RTM6</accession>
<protein>
    <recommendedName>
        <fullName evidence="3">NADPH-dependent FMN reductase-like domain-containing protein</fullName>
    </recommendedName>
</protein>
<evidence type="ECO:0008006" key="3">
    <source>
        <dbReference type="Google" id="ProtNLM"/>
    </source>
</evidence>
<dbReference type="Proteomes" id="UP000320404">
    <property type="component" value="Unassembled WGS sequence"/>
</dbReference>
<dbReference type="EMBL" id="SHAH01000122">
    <property type="protein sequence ID" value="RZO73619.1"/>
    <property type="molecule type" value="Genomic_DNA"/>
</dbReference>
<comment type="caution">
    <text evidence="1">The sequence shown here is derived from an EMBL/GenBank/DDBJ whole genome shotgun (WGS) entry which is preliminary data.</text>
</comment>
<evidence type="ECO:0000313" key="1">
    <source>
        <dbReference type="EMBL" id="RZO73619.1"/>
    </source>
</evidence>
<evidence type="ECO:0000313" key="2">
    <source>
        <dbReference type="Proteomes" id="UP000320404"/>
    </source>
</evidence>
<organism evidence="1 2">
    <name type="scientific">OM182 bacterium</name>
    <dbReference type="NCBI Taxonomy" id="2510334"/>
    <lineage>
        <taxon>Bacteria</taxon>
        <taxon>Pseudomonadati</taxon>
        <taxon>Pseudomonadota</taxon>
        <taxon>Gammaproteobacteria</taxon>
        <taxon>OMG group</taxon>
        <taxon>OM182 clade</taxon>
    </lineage>
</organism>
<sequence>MKLVVFAASNSNHSINKQLVTHAAGLLSGIGVLETATNSAPHFGADLRGSLSIPRFNDNFDTTSGQLTNAELQAKLEATVATLLG</sequence>
<gene>
    <name evidence="1" type="ORF">EVA69_06550</name>
</gene>
<name>A0A520RTM6_9GAMM</name>
<reference evidence="1 2" key="1">
    <citation type="submission" date="2019-02" db="EMBL/GenBank/DDBJ databases">
        <title>Prokaryotic population dynamics and viral predation in marine succession experiment using metagenomics: the confinement effect.</title>
        <authorList>
            <person name="Haro-Moreno J.M."/>
            <person name="Rodriguez-Valera F."/>
            <person name="Lopez-Perez M."/>
        </authorList>
    </citation>
    <scope>NUCLEOTIDE SEQUENCE [LARGE SCALE GENOMIC DNA]</scope>
    <source>
        <strain evidence="1">MED-G158</strain>
    </source>
</reference>
<proteinExistence type="predicted"/>